<comment type="caution">
    <text evidence="1">The sequence shown here is derived from an EMBL/GenBank/DDBJ whole genome shotgun (WGS) entry which is preliminary data.</text>
</comment>
<name>A0ABW9GY74_9FIRM</name>
<protein>
    <submittedName>
        <fullName evidence="1">Uncharacterized protein</fullName>
    </submittedName>
</protein>
<gene>
    <name evidence="1" type="ORF">ACKQTC_00650</name>
</gene>
<dbReference type="Proteomes" id="UP001631949">
    <property type="component" value="Unassembled WGS sequence"/>
</dbReference>
<evidence type="ECO:0000313" key="2">
    <source>
        <dbReference type="Proteomes" id="UP001631949"/>
    </source>
</evidence>
<evidence type="ECO:0000313" key="1">
    <source>
        <dbReference type="EMBL" id="MFM9412886.1"/>
    </source>
</evidence>
<dbReference type="RefSeq" id="WP_408976515.1">
    <property type="nucleotide sequence ID" value="NZ_JBJUVG010000001.1"/>
</dbReference>
<proteinExistence type="predicted"/>
<accession>A0ABW9GY74</accession>
<keyword evidence="2" id="KW-1185">Reference proteome</keyword>
<organism evidence="1 2">
    <name type="scientific">Peptococcus simiae</name>
    <dbReference type="NCBI Taxonomy" id="1643805"/>
    <lineage>
        <taxon>Bacteria</taxon>
        <taxon>Bacillati</taxon>
        <taxon>Bacillota</taxon>
        <taxon>Clostridia</taxon>
        <taxon>Eubacteriales</taxon>
        <taxon>Peptococcaceae</taxon>
        <taxon>Peptococcus</taxon>
    </lineage>
</organism>
<dbReference type="EMBL" id="JBJUVG010000001">
    <property type="protein sequence ID" value="MFM9412886.1"/>
    <property type="molecule type" value="Genomic_DNA"/>
</dbReference>
<sequence>MTPLISKWTFSGPWRTWAWDPGRAEPAIGADSLLQALASVVGTDLPLEGVRLSDALPFDQTGFYLPGLPDGPGLYERPDGQPAALTGWQGVRFLQGRPVAYCQAPAEAGLYILMDLADDQVRAWDDAWFRLSLAGIGARRSLGWGQFNPSPLRPLDLAGSAAERALALALTPVEGAGRLLSTVIGADLPAEAGLSVRPLWRGTRHHPDGPRLYWQAGSRVATGPAYTIGNWHGRPLGAMLGR</sequence>
<reference evidence="1 2" key="1">
    <citation type="journal article" date="2016" name="Int. J. Syst. Evol. Microbiol.">
        <title>Peptococcus simiae sp. nov., isolated from rhesus macaque faeces and emended description of the genus Peptococcus.</title>
        <authorList>
            <person name="Shkoporov A.N."/>
            <person name="Efimov B.A."/>
            <person name="Kondova I."/>
            <person name="Ouwerling B."/>
            <person name="Chaplin A.V."/>
            <person name="Shcherbakova V.A."/>
            <person name="Langermans J.A.M."/>
        </authorList>
    </citation>
    <scope>NUCLEOTIDE SEQUENCE [LARGE SCALE GENOMIC DNA]</scope>
    <source>
        <strain evidence="1 2">M108</strain>
    </source>
</reference>